<evidence type="ECO:0000313" key="9">
    <source>
        <dbReference type="Proteomes" id="UP001141327"/>
    </source>
</evidence>
<evidence type="ECO:0000256" key="4">
    <source>
        <dbReference type="PROSITE-ProRule" id="PRU10141"/>
    </source>
</evidence>
<dbReference type="PROSITE" id="PS00108">
    <property type="entry name" value="PROTEIN_KINASE_ST"/>
    <property type="match status" value="1"/>
</dbReference>
<sequence>MEPNNTAAAHPVAPHELDPDRDSLDHFAGEGEADDQDHRERSHNDGELIIANTYRINKQNKIGSGSFGEIYKGTVVSTGEELAIKLEKVRTRQPQLYYETRIYRILQGGIGIPNVRWFGVEGEYNVMVMELLGHSLEDLFNRCGRRFSLKTVLMLADQLISRVEYLHSKNFIHRDIKPDNFLTGRAKKENIIYMIDFGLAKRYRDTRTHQHIPYRENKGITGTVRYASINTHLGIEQSRRDDLESLGYVFVYFLLGQLPWQGLHAQNRHAKYRKIGEMKMGCAIEVLCRSLPAEFATFLTYARGLRFDSKPDYAYLRKLFRDLFFRQGYQYDYVFEWTTQGRHSTGMGAPVQVVGPAPVGPAPAPAPVSAPAPAPAPAPVPPQGAGMHGYAAIQPRPVVAAGQQPSMVQPSSGRPSVATPQPVQVPQRVPQVLHGQPAPRTATPTDPAQLARGMEAMRLGFSAPQAPSGPFAGAGAGLQPAQPAVRRTVAVPPATVPK</sequence>
<dbReference type="EMBL" id="JAPMOS010000100">
    <property type="protein sequence ID" value="KAJ4455608.1"/>
    <property type="molecule type" value="Genomic_DNA"/>
</dbReference>
<name>A0ABQ8U8H0_9EUKA</name>
<evidence type="ECO:0000256" key="3">
    <source>
        <dbReference type="ARBA" id="ARBA00022840"/>
    </source>
</evidence>
<evidence type="ECO:0000313" key="8">
    <source>
        <dbReference type="EMBL" id="KAJ4455608.1"/>
    </source>
</evidence>
<organism evidence="8 9">
    <name type="scientific">Paratrimastix pyriformis</name>
    <dbReference type="NCBI Taxonomy" id="342808"/>
    <lineage>
        <taxon>Eukaryota</taxon>
        <taxon>Metamonada</taxon>
        <taxon>Preaxostyla</taxon>
        <taxon>Paratrimastigidae</taxon>
        <taxon>Paratrimastix</taxon>
    </lineage>
</organism>
<dbReference type="Gene3D" id="1.10.510.10">
    <property type="entry name" value="Transferase(Phosphotransferase) domain 1"/>
    <property type="match status" value="1"/>
</dbReference>
<dbReference type="InterPro" id="IPR011009">
    <property type="entry name" value="Kinase-like_dom_sf"/>
</dbReference>
<dbReference type="Proteomes" id="UP001141327">
    <property type="component" value="Unassembled WGS sequence"/>
</dbReference>
<dbReference type="PROSITE" id="PS00107">
    <property type="entry name" value="PROTEIN_KINASE_ATP"/>
    <property type="match status" value="1"/>
</dbReference>
<keyword evidence="2 4" id="KW-0547">Nucleotide-binding</keyword>
<dbReference type="Pfam" id="PF00069">
    <property type="entry name" value="Pkinase"/>
    <property type="match status" value="1"/>
</dbReference>
<accession>A0ABQ8U8H0</accession>
<reference evidence="8" key="1">
    <citation type="journal article" date="2022" name="bioRxiv">
        <title>Genomics of Preaxostyla Flagellates Illuminates Evolutionary Transitions and the Path Towards Mitochondrial Loss.</title>
        <authorList>
            <person name="Novak L.V.F."/>
            <person name="Treitli S.C."/>
            <person name="Pyrih J."/>
            <person name="Halakuc P."/>
            <person name="Pipaliya S.V."/>
            <person name="Vacek V."/>
            <person name="Brzon O."/>
            <person name="Soukal P."/>
            <person name="Eme L."/>
            <person name="Dacks J.B."/>
            <person name="Karnkowska A."/>
            <person name="Elias M."/>
            <person name="Hampl V."/>
        </authorList>
    </citation>
    <scope>NUCLEOTIDE SEQUENCE</scope>
    <source>
        <strain evidence="8">RCP-MX</strain>
    </source>
</reference>
<feature type="compositionally biased region" description="Low complexity" evidence="6">
    <location>
        <begin position="420"/>
        <end position="448"/>
    </location>
</feature>
<dbReference type="InterPro" id="IPR000719">
    <property type="entry name" value="Prot_kinase_dom"/>
</dbReference>
<dbReference type="EC" id="2.7.11.1" evidence="1"/>
<feature type="region of interest" description="Disordered" evidence="6">
    <location>
        <begin position="1"/>
        <end position="43"/>
    </location>
</feature>
<keyword evidence="3 4" id="KW-0067">ATP-binding</keyword>
<keyword evidence="8" id="KW-0808">Transferase</keyword>
<feature type="compositionally biased region" description="Polar residues" evidence="6">
    <location>
        <begin position="403"/>
        <end position="414"/>
    </location>
</feature>
<evidence type="ECO:0000259" key="7">
    <source>
        <dbReference type="PROSITE" id="PS50011"/>
    </source>
</evidence>
<feature type="binding site" evidence="4">
    <location>
        <position position="85"/>
    </location>
    <ligand>
        <name>ATP</name>
        <dbReference type="ChEBI" id="CHEBI:30616"/>
    </ligand>
</feature>
<comment type="caution">
    <text evidence="8">The sequence shown here is derived from an EMBL/GenBank/DDBJ whole genome shotgun (WGS) entry which is preliminary data.</text>
</comment>
<keyword evidence="8" id="KW-0418">Kinase</keyword>
<protein>
    <recommendedName>
        <fullName evidence="1">non-specific serine/threonine protein kinase</fullName>
        <ecNumber evidence="1">2.7.11.1</ecNumber>
    </recommendedName>
</protein>
<dbReference type="InterPro" id="IPR008271">
    <property type="entry name" value="Ser/Thr_kinase_AS"/>
</dbReference>
<feature type="domain" description="Protein kinase" evidence="7">
    <location>
        <begin position="56"/>
        <end position="325"/>
    </location>
</feature>
<evidence type="ECO:0000256" key="1">
    <source>
        <dbReference type="ARBA" id="ARBA00012513"/>
    </source>
</evidence>
<dbReference type="GO" id="GO:0016301">
    <property type="term" value="F:kinase activity"/>
    <property type="evidence" value="ECO:0007669"/>
    <property type="project" value="UniProtKB-KW"/>
</dbReference>
<keyword evidence="5" id="KW-0723">Serine/threonine-protein kinase</keyword>
<keyword evidence="9" id="KW-1185">Reference proteome</keyword>
<feature type="region of interest" description="Disordered" evidence="6">
    <location>
        <begin position="401"/>
        <end position="498"/>
    </location>
</feature>
<dbReference type="InterPro" id="IPR050235">
    <property type="entry name" value="CK1_Ser-Thr_kinase"/>
</dbReference>
<dbReference type="PROSITE" id="PS50011">
    <property type="entry name" value="PROTEIN_KINASE_DOM"/>
    <property type="match status" value="1"/>
</dbReference>
<evidence type="ECO:0000256" key="5">
    <source>
        <dbReference type="RuleBase" id="RU000304"/>
    </source>
</evidence>
<dbReference type="SMART" id="SM00220">
    <property type="entry name" value="S_TKc"/>
    <property type="match status" value="1"/>
</dbReference>
<dbReference type="SUPFAM" id="SSF56112">
    <property type="entry name" value="Protein kinase-like (PK-like)"/>
    <property type="match status" value="1"/>
</dbReference>
<evidence type="ECO:0000256" key="6">
    <source>
        <dbReference type="SAM" id="MobiDB-lite"/>
    </source>
</evidence>
<dbReference type="InterPro" id="IPR017441">
    <property type="entry name" value="Protein_kinase_ATP_BS"/>
</dbReference>
<evidence type="ECO:0000256" key="2">
    <source>
        <dbReference type="ARBA" id="ARBA00022741"/>
    </source>
</evidence>
<feature type="compositionally biased region" description="Low complexity" evidence="6">
    <location>
        <begin position="461"/>
        <end position="484"/>
    </location>
</feature>
<gene>
    <name evidence="8" type="ORF">PAPYR_9415</name>
</gene>
<dbReference type="PANTHER" id="PTHR11909">
    <property type="entry name" value="CASEIN KINASE-RELATED"/>
    <property type="match status" value="1"/>
</dbReference>
<proteinExistence type="inferred from homology"/>
<comment type="similarity">
    <text evidence="5">Belongs to the protein kinase superfamily.</text>
</comment>
<feature type="compositionally biased region" description="Basic and acidic residues" evidence="6">
    <location>
        <begin position="13"/>
        <end position="29"/>
    </location>
</feature>